<evidence type="ECO:0000256" key="6">
    <source>
        <dbReference type="SAM" id="MobiDB-lite"/>
    </source>
</evidence>
<dbReference type="PANTHER" id="PTHR35007">
    <property type="entry name" value="INTEGRAL MEMBRANE PROTEIN-RELATED"/>
    <property type="match status" value="1"/>
</dbReference>
<organism evidence="9">
    <name type="scientific">Sinomonas puerhi</name>
    <dbReference type="NCBI Taxonomy" id="3238584"/>
    <lineage>
        <taxon>Bacteria</taxon>
        <taxon>Bacillati</taxon>
        <taxon>Actinomycetota</taxon>
        <taxon>Actinomycetes</taxon>
        <taxon>Micrococcales</taxon>
        <taxon>Micrococcaceae</taxon>
        <taxon>Sinomonas</taxon>
    </lineage>
</organism>
<proteinExistence type="predicted"/>
<feature type="region of interest" description="Disordered" evidence="6">
    <location>
        <begin position="91"/>
        <end position="150"/>
    </location>
</feature>
<evidence type="ECO:0000256" key="7">
    <source>
        <dbReference type="SAM" id="Phobius"/>
    </source>
</evidence>
<sequence>MSTLLGAVAVSGALFVGWCLAVQRGGLLVRVPGIVGRGRTGAGAGGASRGFHGRLTGHRRRVKPAEPALELQRAALLVGQLAALLRAGRTPEQMWRQASQTRPRNSAPLRPSSPRGASPRSGTHSRGDVVIGSGTAERPEDAAEQSAAQGVGADASSHVLAAAAHAAALGRPVAAALREACARAASPGGKREGPSSAETGVWLSVAACIETAEASGSPLAGVLDRLAAQLEADADAAAARAVALAGPRATSQVLGVLPLAGLGLGILMGADPVGMLLSTPLGSLCLGLGFALTLAGRWWSARLLRSASESR</sequence>
<reference evidence="9" key="1">
    <citation type="submission" date="2024-07" db="EMBL/GenBank/DDBJ databases">
        <authorList>
            <person name="fu j."/>
        </authorList>
    </citation>
    <scope>NUCLEOTIDE SEQUENCE</scope>
    <source>
        <strain evidence="9">P10A9</strain>
    </source>
</reference>
<evidence type="ECO:0000256" key="2">
    <source>
        <dbReference type="ARBA" id="ARBA00022475"/>
    </source>
</evidence>
<feature type="compositionally biased region" description="Gly residues" evidence="6">
    <location>
        <begin position="39"/>
        <end position="48"/>
    </location>
</feature>
<dbReference type="InterPro" id="IPR018076">
    <property type="entry name" value="T2SS_GspF_dom"/>
</dbReference>
<feature type="region of interest" description="Disordered" evidence="6">
    <location>
        <begin position="39"/>
        <end position="60"/>
    </location>
</feature>
<protein>
    <submittedName>
        <fullName evidence="9">Type II secretion system F family protein</fullName>
    </submittedName>
</protein>
<accession>A0AB39L2U3</accession>
<keyword evidence="2" id="KW-1003">Cell membrane</keyword>
<keyword evidence="4 7" id="KW-1133">Transmembrane helix</keyword>
<evidence type="ECO:0000256" key="4">
    <source>
        <dbReference type="ARBA" id="ARBA00022989"/>
    </source>
</evidence>
<keyword evidence="5 7" id="KW-0472">Membrane</keyword>
<evidence type="ECO:0000259" key="8">
    <source>
        <dbReference type="Pfam" id="PF00482"/>
    </source>
</evidence>
<dbReference type="EMBL" id="CP163302">
    <property type="protein sequence ID" value="XDP44650.1"/>
    <property type="molecule type" value="Genomic_DNA"/>
</dbReference>
<evidence type="ECO:0000313" key="9">
    <source>
        <dbReference type="EMBL" id="XDP44650.1"/>
    </source>
</evidence>
<feature type="compositionally biased region" description="Basic residues" evidence="6">
    <location>
        <begin position="51"/>
        <end position="60"/>
    </location>
</feature>
<feature type="transmembrane region" description="Helical" evidence="7">
    <location>
        <begin position="253"/>
        <end position="270"/>
    </location>
</feature>
<feature type="compositionally biased region" description="Low complexity" evidence="6">
    <location>
        <begin position="106"/>
        <end position="122"/>
    </location>
</feature>
<dbReference type="AlphaFoldDB" id="A0AB39L2U3"/>
<feature type="transmembrane region" description="Helical" evidence="7">
    <location>
        <begin position="276"/>
        <end position="295"/>
    </location>
</feature>
<name>A0AB39L2U3_9MICC</name>
<feature type="domain" description="Type II secretion system protein GspF" evidence="8">
    <location>
        <begin position="146"/>
        <end position="264"/>
    </location>
</feature>
<dbReference type="KEGG" id="spue:AB5L97_15450"/>
<evidence type="ECO:0000256" key="1">
    <source>
        <dbReference type="ARBA" id="ARBA00004651"/>
    </source>
</evidence>
<dbReference type="PANTHER" id="PTHR35007:SF4">
    <property type="entry name" value="CONSERVED TRANSMEMBRANE PROTEIN-RELATED"/>
    <property type="match status" value="1"/>
</dbReference>
<keyword evidence="3 7" id="KW-0812">Transmembrane</keyword>
<dbReference type="Pfam" id="PF00482">
    <property type="entry name" value="T2SSF"/>
    <property type="match status" value="1"/>
</dbReference>
<dbReference type="GO" id="GO:0005886">
    <property type="term" value="C:plasma membrane"/>
    <property type="evidence" value="ECO:0007669"/>
    <property type="project" value="UniProtKB-SubCell"/>
</dbReference>
<evidence type="ECO:0000256" key="5">
    <source>
        <dbReference type="ARBA" id="ARBA00023136"/>
    </source>
</evidence>
<gene>
    <name evidence="9" type="ORF">AB5L97_15450</name>
</gene>
<comment type="subcellular location">
    <subcellularLocation>
        <location evidence="1">Cell membrane</location>
        <topology evidence="1">Multi-pass membrane protein</topology>
    </subcellularLocation>
</comment>
<evidence type="ECO:0000256" key="3">
    <source>
        <dbReference type="ARBA" id="ARBA00022692"/>
    </source>
</evidence>